<sequence>MPPKPHAVSIFQPLRHARFRQLWLANMLSNLGSRMQAFAAAWQIATLSHSPQLTALVQTATWAPMLLFALPAGALADTLHRPTLLFRSNALMALAAVAMALLAFGGKQPVPVLLLLTFVMGAGMAFTMPAWQASMSALVPPQEIEAAATLNNMSYNLAALAGPALGGLLFQLTGAGALYLLNALSFSALLWIYRQWRTSPAPRAAERHGMRSALRISWASARYRSLLMHAMAIFFVSAACAALLPLLHRDAGTYGALMGALGAGAVLAAFVLPLARRHAAKRMVLAGGLCIHGGMLMTISLIASQPLRLVLVVIGGVAWSAIVTTLNGAAQQAFPDAVRARTLSVHILAIAAGQTAGSAAWGMLAAHYGIVPALTTAGLATLACAGLVACTKDFLETV</sequence>
<dbReference type="SUPFAM" id="SSF103473">
    <property type="entry name" value="MFS general substrate transporter"/>
    <property type="match status" value="1"/>
</dbReference>
<evidence type="ECO:0000256" key="1">
    <source>
        <dbReference type="ARBA" id="ARBA00004651"/>
    </source>
</evidence>
<dbReference type="PANTHER" id="PTHR23513:SF11">
    <property type="entry name" value="STAPHYLOFERRIN A TRANSPORTER"/>
    <property type="match status" value="1"/>
</dbReference>
<dbReference type="InterPro" id="IPR036259">
    <property type="entry name" value="MFS_trans_sf"/>
</dbReference>
<evidence type="ECO:0000256" key="2">
    <source>
        <dbReference type="ARBA" id="ARBA00022448"/>
    </source>
</evidence>
<comment type="caution">
    <text evidence="9">The sequence shown here is derived from an EMBL/GenBank/DDBJ whole genome shotgun (WGS) entry which is preliminary data.</text>
</comment>
<keyword evidence="3" id="KW-1003">Cell membrane</keyword>
<dbReference type="GO" id="GO:0005886">
    <property type="term" value="C:plasma membrane"/>
    <property type="evidence" value="ECO:0007669"/>
    <property type="project" value="UniProtKB-SubCell"/>
</dbReference>
<evidence type="ECO:0000313" key="9">
    <source>
        <dbReference type="EMBL" id="MQA20986.1"/>
    </source>
</evidence>
<evidence type="ECO:0000256" key="5">
    <source>
        <dbReference type="ARBA" id="ARBA00022989"/>
    </source>
</evidence>
<keyword evidence="2" id="KW-0813">Transport</keyword>
<keyword evidence="6 7" id="KW-0472">Membrane</keyword>
<keyword evidence="10" id="KW-1185">Reference proteome</keyword>
<dbReference type="Gene3D" id="1.20.1250.20">
    <property type="entry name" value="MFS general substrate transporter like domains"/>
    <property type="match status" value="1"/>
</dbReference>
<feature type="transmembrane region" description="Helical" evidence="7">
    <location>
        <begin position="168"/>
        <end position="193"/>
    </location>
</feature>
<dbReference type="CDD" id="cd06173">
    <property type="entry name" value="MFS_MefA_like"/>
    <property type="match status" value="1"/>
</dbReference>
<feature type="transmembrane region" description="Helical" evidence="7">
    <location>
        <begin position="370"/>
        <end position="390"/>
    </location>
</feature>
<comment type="subcellular location">
    <subcellularLocation>
        <location evidence="1">Cell membrane</location>
        <topology evidence="1">Multi-pass membrane protein</topology>
    </subcellularLocation>
</comment>
<name>A0A843SKZ5_9BURK</name>
<feature type="transmembrane region" description="Helical" evidence="7">
    <location>
        <begin position="83"/>
        <end position="105"/>
    </location>
</feature>
<dbReference type="RefSeq" id="WP_152806112.1">
    <property type="nucleotide sequence ID" value="NZ_WHUF01000004.1"/>
</dbReference>
<keyword evidence="4 7" id="KW-0812">Transmembrane</keyword>
<evidence type="ECO:0000256" key="3">
    <source>
        <dbReference type="ARBA" id="ARBA00022475"/>
    </source>
</evidence>
<dbReference type="GO" id="GO:0022857">
    <property type="term" value="F:transmembrane transporter activity"/>
    <property type="evidence" value="ECO:0007669"/>
    <property type="project" value="InterPro"/>
</dbReference>
<dbReference type="EMBL" id="WHUF01000004">
    <property type="protein sequence ID" value="MQA20986.1"/>
    <property type="molecule type" value="Genomic_DNA"/>
</dbReference>
<dbReference type="PANTHER" id="PTHR23513">
    <property type="entry name" value="INTEGRAL MEMBRANE EFFLUX PROTEIN-RELATED"/>
    <property type="match status" value="1"/>
</dbReference>
<organism evidence="9 10">
    <name type="scientific">Rugamonas rivuli</name>
    <dbReference type="NCBI Taxonomy" id="2743358"/>
    <lineage>
        <taxon>Bacteria</taxon>
        <taxon>Pseudomonadati</taxon>
        <taxon>Pseudomonadota</taxon>
        <taxon>Betaproteobacteria</taxon>
        <taxon>Burkholderiales</taxon>
        <taxon>Oxalobacteraceae</taxon>
        <taxon>Telluria group</taxon>
        <taxon>Rugamonas</taxon>
    </lineage>
</organism>
<evidence type="ECO:0000259" key="8">
    <source>
        <dbReference type="PROSITE" id="PS50850"/>
    </source>
</evidence>
<evidence type="ECO:0000313" key="10">
    <source>
        <dbReference type="Proteomes" id="UP000444318"/>
    </source>
</evidence>
<feature type="transmembrane region" description="Helical" evidence="7">
    <location>
        <begin position="112"/>
        <end position="131"/>
    </location>
</feature>
<feature type="transmembrane region" description="Helical" evidence="7">
    <location>
        <begin position="342"/>
        <end position="364"/>
    </location>
</feature>
<dbReference type="InterPro" id="IPR010290">
    <property type="entry name" value="TM_effector"/>
</dbReference>
<dbReference type="Pfam" id="PF05977">
    <property type="entry name" value="MFS_3"/>
    <property type="match status" value="1"/>
</dbReference>
<evidence type="ECO:0000256" key="7">
    <source>
        <dbReference type="SAM" id="Phobius"/>
    </source>
</evidence>
<feature type="transmembrane region" description="Helical" evidence="7">
    <location>
        <begin position="226"/>
        <end position="247"/>
    </location>
</feature>
<gene>
    <name evidence="9" type="ORF">GEV01_15810</name>
</gene>
<feature type="transmembrane region" description="Helical" evidence="7">
    <location>
        <begin position="284"/>
        <end position="303"/>
    </location>
</feature>
<feature type="domain" description="Major facilitator superfamily (MFS) profile" evidence="8">
    <location>
        <begin position="18"/>
        <end position="395"/>
    </location>
</feature>
<dbReference type="Proteomes" id="UP000444318">
    <property type="component" value="Unassembled WGS sequence"/>
</dbReference>
<accession>A0A843SKZ5</accession>
<protein>
    <submittedName>
        <fullName evidence="9">MFS transporter</fullName>
    </submittedName>
</protein>
<dbReference type="InterPro" id="IPR020846">
    <property type="entry name" value="MFS_dom"/>
</dbReference>
<feature type="transmembrane region" description="Helical" evidence="7">
    <location>
        <begin position="253"/>
        <end position="272"/>
    </location>
</feature>
<dbReference type="AlphaFoldDB" id="A0A843SKZ5"/>
<dbReference type="PROSITE" id="PS50850">
    <property type="entry name" value="MFS"/>
    <property type="match status" value="1"/>
</dbReference>
<evidence type="ECO:0000256" key="6">
    <source>
        <dbReference type="ARBA" id="ARBA00023136"/>
    </source>
</evidence>
<reference evidence="9 10" key="1">
    <citation type="submission" date="2019-10" db="EMBL/GenBank/DDBJ databases">
        <title>Two novel species isolated from a subtropical stream in China.</title>
        <authorList>
            <person name="Lu H."/>
        </authorList>
    </citation>
    <scope>NUCLEOTIDE SEQUENCE [LARGE SCALE GENOMIC DNA]</scope>
    <source>
        <strain evidence="9 10">FT103W</strain>
    </source>
</reference>
<proteinExistence type="predicted"/>
<keyword evidence="5 7" id="KW-1133">Transmembrane helix</keyword>
<feature type="transmembrane region" description="Helical" evidence="7">
    <location>
        <begin position="309"/>
        <end position="330"/>
    </location>
</feature>
<evidence type="ECO:0000256" key="4">
    <source>
        <dbReference type="ARBA" id="ARBA00022692"/>
    </source>
</evidence>